<dbReference type="EMBL" id="HBIO01002781">
    <property type="protein sequence ID" value="CAE0457097.1"/>
    <property type="molecule type" value="Transcribed_RNA"/>
</dbReference>
<keyword evidence="5" id="KW-0408">Iron</keyword>
<dbReference type="PANTHER" id="PTHR36541:SF1">
    <property type="entry name" value="SUPEROXIDE REDUCTASE-RELATED"/>
    <property type="match status" value="1"/>
</dbReference>
<gene>
    <name evidence="9" type="ORF">CDEB00056_LOCUS1938</name>
</gene>
<dbReference type="SUPFAM" id="SSF49367">
    <property type="entry name" value="Superoxide reductase-like"/>
    <property type="match status" value="1"/>
</dbReference>
<evidence type="ECO:0000256" key="7">
    <source>
        <dbReference type="SAM" id="Phobius"/>
    </source>
</evidence>
<evidence type="ECO:0000313" key="9">
    <source>
        <dbReference type="EMBL" id="CAE0457097.1"/>
    </source>
</evidence>
<dbReference type="PANTHER" id="PTHR36541">
    <property type="entry name" value="SUPEROXIDE REDUCTASE-RELATED"/>
    <property type="match status" value="1"/>
</dbReference>
<feature type="region of interest" description="Disordered" evidence="6">
    <location>
        <begin position="124"/>
        <end position="175"/>
    </location>
</feature>
<keyword evidence="7" id="KW-1133">Transmembrane helix</keyword>
<keyword evidence="2" id="KW-0813">Transport</keyword>
<proteinExistence type="inferred from homology"/>
<evidence type="ECO:0000256" key="2">
    <source>
        <dbReference type="ARBA" id="ARBA00022448"/>
    </source>
</evidence>
<keyword evidence="3" id="KW-0479">Metal-binding</keyword>
<dbReference type="InterPro" id="IPR051233">
    <property type="entry name" value="Desulfoferrodoxin_SOR"/>
</dbReference>
<sequence>MMRKTKSNKKFLDEESESSIANNAFAAAMDQALNDDGEENDDIFETIQIHDEAVASEMSAIANTSRLEKEEMPFGLADFSSNRMESGLPTVNELPDRSKQRPSMFKLSSVPAAIGKKWSESVKSNISNSSNERSVYSEANADRPIPTRRLSKSSPSTWKINAQGDDNSQSSKSSKSSFVSIFERKAERSVTSHQSKSSINSSSVAQMSTGMHSSFSKRSSNLSSTGAMAAMRPSVAYNQESWRSNMTSDSYVVPMPTMQFETRKGALVRVALAIMFFSASLIFTLFLGHGEVGASVTSYLYNNFIVDDEGTFATTRIPNEVETANGAHLFTTIERLEGIHSPNVRGDREYHTPKISISDQDIEISIGLKPHVMEEDHYIELVWLKDVTQDKIVLAKEFSPSDESPPTLKARVPHGVTLQPYTFCNSHFLWKGEPFETI</sequence>
<feature type="domain" description="Desulfoferrodoxin ferrous iron-binding" evidence="8">
    <location>
        <begin position="347"/>
        <end position="432"/>
    </location>
</feature>
<evidence type="ECO:0000256" key="1">
    <source>
        <dbReference type="ARBA" id="ARBA00005941"/>
    </source>
</evidence>
<comment type="similarity">
    <text evidence="1">Belongs to the desulfoferrodoxin family.</text>
</comment>
<keyword evidence="4" id="KW-0249">Electron transport</keyword>
<feature type="region of interest" description="Disordered" evidence="6">
    <location>
        <begin position="79"/>
        <end position="106"/>
    </location>
</feature>
<protein>
    <recommendedName>
        <fullName evidence="8">Desulfoferrodoxin ferrous iron-binding domain-containing protein</fullName>
    </recommendedName>
</protein>
<organism evidence="9">
    <name type="scientific">Chaetoceros debilis</name>
    <dbReference type="NCBI Taxonomy" id="122233"/>
    <lineage>
        <taxon>Eukaryota</taxon>
        <taxon>Sar</taxon>
        <taxon>Stramenopiles</taxon>
        <taxon>Ochrophyta</taxon>
        <taxon>Bacillariophyta</taxon>
        <taxon>Coscinodiscophyceae</taxon>
        <taxon>Chaetocerotophycidae</taxon>
        <taxon>Chaetocerotales</taxon>
        <taxon>Chaetocerotaceae</taxon>
        <taxon>Chaetoceros</taxon>
    </lineage>
</organism>
<keyword evidence="7" id="KW-0472">Membrane</keyword>
<dbReference type="GO" id="GO:0016491">
    <property type="term" value="F:oxidoreductase activity"/>
    <property type="evidence" value="ECO:0007669"/>
    <property type="project" value="InterPro"/>
</dbReference>
<evidence type="ECO:0000256" key="3">
    <source>
        <dbReference type="ARBA" id="ARBA00022723"/>
    </source>
</evidence>
<feature type="transmembrane region" description="Helical" evidence="7">
    <location>
        <begin position="266"/>
        <end position="288"/>
    </location>
</feature>
<dbReference type="Pfam" id="PF01880">
    <property type="entry name" value="Desulfoferrodox"/>
    <property type="match status" value="1"/>
</dbReference>
<evidence type="ECO:0000256" key="6">
    <source>
        <dbReference type="SAM" id="MobiDB-lite"/>
    </source>
</evidence>
<dbReference type="Gene3D" id="2.60.40.730">
    <property type="entry name" value="SOR catalytic domain"/>
    <property type="match status" value="1"/>
</dbReference>
<dbReference type="InterPro" id="IPR036073">
    <property type="entry name" value="Desulfoferrodoxin_Fe-bd_dom_sf"/>
</dbReference>
<name>A0A7S3PVM0_9STRA</name>
<dbReference type="InterPro" id="IPR002742">
    <property type="entry name" value="Desulfoferrodoxin_Fe-bd_dom"/>
</dbReference>
<accession>A0A7S3PVM0</accession>
<dbReference type="AlphaFoldDB" id="A0A7S3PVM0"/>
<feature type="compositionally biased region" description="Polar residues" evidence="6">
    <location>
        <begin position="152"/>
        <end position="167"/>
    </location>
</feature>
<evidence type="ECO:0000256" key="5">
    <source>
        <dbReference type="ARBA" id="ARBA00023004"/>
    </source>
</evidence>
<dbReference type="GO" id="GO:0005506">
    <property type="term" value="F:iron ion binding"/>
    <property type="evidence" value="ECO:0007669"/>
    <property type="project" value="InterPro"/>
</dbReference>
<evidence type="ECO:0000256" key="4">
    <source>
        <dbReference type="ARBA" id="ARBA00022982"/>
    </source>
</evidence>
<keyword evidence="7" id="KW-0812">Transmembrane</keyword>
<evidence type="ECO:0000259" key="8">
    <source>
        <dbReference type="Pfam" id="PF01880"/>
    </source>
</evidence>
<reference evidence="9" key="1">
    <citation type="submission" date="2021-01" db="EMBL/GenBank/DDBJ databases">
        <authorList>
            <person name="Corre E."/>
            <person name="Pelletier E."/>
            <person name="Niang G."/>
            <person name="Scheremetjew M."/>
            <person name="Finn R."/>
            <person name="Kale V."/>
            <person name="Holt S."/>
            <person name="Cochrane G."/>
            <person name="Meng A."/>
            <person name="Brown T."/>
            <person name="Cohen L."/>
        </authorList>
    </citation>
    <scope>NUCLEOTIDE SEQUENCE</scope>
    <source>
        <strain evidence="9">MM31A-1</strain>
    </source>
</reference>